<reference evidence="1 2" key="1">
    <citation type="submission" date="2013-12" db="EMBL/GenBank/DDBJ databases">
        <title>Complete genome sequence of Rhizobium etli bv. mimosae IE4771.</title>
        <authorList>
            <person name="Bustos P."/>
            <person name="Santamaria R.I."/>
            <person name="Lozano L."/>
            <person name="Ormeno-Orrillo E."/>
            <person name="Rogel M.A."/>
            <person name="Romero D."/>
            <person name="Cevallos M.A."/>
            <person name="Martinez-Romero E."/>
            <person name="Gonzalez V."/>
        </authorList>
    </citation>
    <scope>NUCLEOTIDE SEQUENCE [LARGE SCALE GENOMIC DNA]</scope>
    <source>
        <strain evidence="1 2">IE4771</strain>
    </source>
</reference>
<gene>
    <name evidence="1" type="ORF">IE4771_CH01111</name>
</gene>
<dbReference type="KEGG" id="rei:IE4771_CH01111"/>
<evidence type="ECO:0000313" key="1">
    <source>
        <dbReference type="EMBL" id="AIC26262.1"/>
    </source>
</evidence>
<name>A0A060HXE1_RHIET</name>
<dbReference type="HOGENOM" id="CLU_2525224_0_0_5"/>
<dbReference type="AlphaFoldDB" id="A0A060HXE1"/>
<dbReference type="EMBL" id="CP006986">
    <property type="protein sequence ID" value="AIC26262.1"/>
    <property type="molecule type" value="Genomic_DNA"/>
</dbReference>
<evidence type="ECO:0000313" key="2">
    <source>
        <dbReference type="Proteomes" id="UP000027180"/>
    </source>
</evidence>
<sequence length="92" mass="10657">MGSNETPAEMFVRHVLEGEKHIADQTALIERLRLMGLPTEDAQDLLEYFCQLQAQHEKHLRRISDECELGLRDKQGGLLPHQEPPAAMRRRR</sequence>
<protein>
    <submittedName>
        <fullName evidence="1">Uncharacterized protein</fullName>
    </submittedName>
</protein>
<organism evidence="1 2">
    <name type="scientific">Rhizobium etli bv. mimosae str. IE4771</name>
    <dbReference type="NCBI Taxonomy" id="1432050"/>
    <lineage>
        <taxon>Bacteria</taxon>
        <taxon>Pseudomonadati</taxon>
        <taxon>Pseudomonadota</taxon>
        <taxon>Alphaproteobacteria</taxon>
        <taxon>Hyphomicrobiales</taxon>
        <taxon>Rhizobiaceae</taxon>
        <taxon>Rhizobium/Agrobacterium group</taxon>
        <taxon>Rhizobium</taxon>
    </lineage>
</organism>
<dbReference type="Proteomes" id="UP000027180">
    <property type="component" value="Chromosome"/>
</dbReference>
<accession>A0A060HXE1</accession>
<proteinExistence type="predicted"/>